<dbReference type="Proteomes" id="UP000236370">
    <property type="component" value="Unassembled WGS sequence"/>
</dbReference>
<evidence type="ECO:0000313" key="2">
    <source>
        <dbReference type="Proteomes" id="UP000236370"/>
    </source>
</evidence>
<protein>
    <submittedName>
        <fullName evidence="1">TRIM65 isoform 5</fullName>
    </submittedName>
</protein>
<dbReference type="EMBL" id="NBAG03000379">
    <property type="protein sequence ID" value="PNI32193.1"/>
    <property type="molecule type" value="Genomic_DNA"/>
</dbReference>
<feature type="non-terminal residue" evidence="1">
    <location>
        <position position="1"/>
    </location>
</feature>
<sequence length="136" mass="15290">LLEQVDEQNFLQESQLLQPPGPLGPLTPLQWDEDQQLGDLKQLLSRLCGLLLEEGSHPGAPAKPVDLAPVEAPGPLAPVPSTVCPLRRKLWQNYRNLTFDPVSANRHFYLSRQDQQVESCSLKKTYSDPNPQDLWL</sequence>
<gene>
    <name evidence="1" type="ORF">CK820_G0039867</name>
</gene>
<proteinExistence type="predicted"/>
<reference evidence="1 2" key="1">
    <citation type="submission" date="2017-12" db="EMBL/GenBank/DDBJ databases">
        <title>High-resolution comparative analysis of great ape genomes.</title>
        <authorList>
            <person name="Pollen A."/>
            <person name="Hastie A."/>
            <person name="Hormozdiari F."/>
            <person name="Dougherty M."/>
            <person name="Liu R."/>
            <person name="Chaisson M."/>
            <person name="Hoppe E."/>
            <person name="Hill C."/>
            <person name="Pang A."/>
            <person name="Hillier L."/>
            <person name="Baker C."/>
            <person name="Armstrong J."/>
            <person name="Shendure J."/>
            <person name="Paten B."/>
            <person name="Wilson R."/>
            <person name="Chao H."/>
            <person name="Schneider V."/>
            <person name="Ventura M."/>
            <person name="Kronenberg Z."/>
            <person name="Murali S."/>
            <person name="Gordon D."/>
            <person name="Cantsilieris S."/>
            <person name="Munson K."/>
            <person name="Nelson B."/>
            <person name="Raja A."/>
            <person name="Underwood J."/>
            <person name="Diekhans M."/>
            <person name="Fiddes I."/>
            <person name="Haussler D."/>
            <person name="Eichler E."/>
        </authorList>
    </citation>
    <scope>NUCLEOTIDE SEQUENCE [LARGE SCALE GENOMIC DNA]</scope>
    <source>
        <strain evidence="1">Yerkes chimp pedigree #C0471</strain>
    </source>
</reference>
<dbReference type="AlphaFoldDB" id="A0A2J8KAZ3"/>
<comment type="caution">
    <text evidence="1">The sequence shown here is derived from an EMBL/GenBank/DDBJ whole genome shotgun (WGS) entry which is preliminary data.</text>
</comment>
<evidence type="ECO:0000313" key="1">
    <source>
        <dbReference type="EMBL" id="PNI32193.1"/>
    </source>
</evidence>
<organism evidence="1 2">
    <name type="scientific">Pan troglodytes</name>
    <name type="common">Chimpanzee</name>
    <dbReference type="NCBI Taxonomy" id="9598"/>
    <lineage>
        <taxon>Eukaryota</taxon>
        <taxon>Metazoa</taxon>
        <taxon>Chordata</taxon>
        <taxon>Craniata</taxon>
        <taxon>Vertebrata</taxon>
        <taxon>Euteleostomi</taxon>
        <taxon>Mammalia</taxon>
        <taxon>Eutheria</taxon>
        <taxon>Euarchontoglires</taxon>
        <taxon>Primates</taxon>
        <taxon>Haplorrhini</taxon>
        <taxon>Catarrhini</taxon>
        <taxon>Hominidae</taxon>
        <taxon>Pan</taxon>
    </lineage>
</organism>
<name>A0A2J8KAZ3_PANTR</name>
<accession>A0A2J8KAZ3</accession>